<dbReference type="GO" id="GO:0016192">
    <property type="term" value="P:vesicle-mediated transport"/>
    <property type="evidence" value="ECO:0007669"/>
    <property type="project" value="InterPro"/>
</dbReference>
<evidence type="ECO:0000313" key="2">
    <source>
        <dbReference type="EMBL" id="CAD9324297.1"/>
    </source>
</evidence>
<dbReference type="Pfam" id="PF00995">
    <property type="entry name" value="Sec1"/>
    <property type="match status" value="1"/>
</dbReference>
<dbReference type="InterPro" id="IPR036045">
    <property type="entry name" value="Sec1-like_sf"/>
</dbReference>
<dbReference type="Gene3D" id="3.40.50.1910">
    <property type="match status" value="1"/>
</dbReference>
<dbReference type="PIRSF" id="PIRSF005715">
    <property type="entry name" value="VPS45_Sec1"/>
    <property type="match status" value="1"/>
</dbReference>
<accession>A0A6S8XEX3</accession>
<dbReference type="InterPro" id="IPR027482">
    <property type="entry name" value="Sec1-like_dom2"/>
</dbReference>
<evidence type="ECO:0008006" key="3">
    <source>
        <dbReference type="Google" id="ProtNLM"/>
    </source>
</evidence>
<dbReference type="SUPFAM" id="SSF56815">
    <property type="entry name" value="Sec1/munc18-like (SM) proteins"/>
    <property type="match status" value="1"/>
</dbReference>
<dbReference type="EMBL" id="HBGN01012552">
    <property type="protein sequence ID" value="CAD9324297.1"/>
    <property type="molecule type" value="Transcribed_RNA"/>
</dbReference>
<proteinExistence type="inferred from homology"/>
<sequence length="591" mass="65625">METMDGVAAIRSYIDRLVTGDGRCRGMKVLLLDAQTTQTISCVYSQTEILAREVYLVSRLDDVGQNPNMERIDEGGSVRKQQQHHQTSHLKAVCFLRPTEINAGLIVKELSNPRYAEYHLFFSGIVPSGLLRLIAENDEKELVRQVQEFYGDFLPVNEDCLTLNCRNTVAMTMSAGTAWARDHAHLYQRNLEGVQSILLALKRQPACIRYQASSALAGQLARDISDSIAADQIFHFRRGSGRGDGNGNLLLLVLDRLDDPVTPLLSQWTYQAMVHELLGLNNNRVVLRGAPNITRDLDEVVLSAQQDEFFRTNRHANFGELCDAVKKLVEDYQKQTQSHDVSRLNTIEDMQNFMEKFPGLRSQSHNVSKHVAIMGELSRLVDVCSLMDVSQFEQELACADDHGAHVRELLEKLASPSVKIPDKLRLGLLYALRYEQNGNVAMIKSEMEKGGVPPDSIEFVDTILKYAGTKSRGPGLYGIGSKDIMSKMTKSILTSVQGVSNVYSQHVPVLMDTIQSAVKGKLSPKSHPYVSGGADKAAPQEIIVFMAGGVTYEEATKINEFNNNNQSKVRVILGGSTVHNSTSFLEELKAL</sequence>
<comment type="similarity">
    <text evidence="1">Belongs to the STXBP/unc-18/SEC1 family.</text>
</comment>
<dbReference type="PANTHER" id="PTHR11679">
    <property type="entry name" value="VESICLE PROTEIN SORTING-ASSOCIATED"/>
    <property type="match status" value="1"/>
</dbReference>
<gene>
    <name evidence="2" type="ORF">DBRI1063_LOCUS7993</name>
</gene>
<dbReference type="Gene3D" id="3.40.50.2060">
    <property type="match status" value="1"/>
</dbReference>
<reference evidence="2" key="1">
    <citation type="submission" date="2021-01" db="EMBL/GenBank/DDBJ databases">
        <authorList>
            <person name="Corre E."/>
            <person name="Pelletier E."/>
            <person name="Niang G."/>
            <person name="Scheremetjew M."/>
            <person name="Finn R."/>
            <person name="Kale V."/>
            <person name="Holt S."/>
            <person name="Cochrane G."/>
            <person name="Meng A."/>
            <person name="Brown T."/>
            <person name="Cohen L."/>
        </authorList>
    </citation>
    <scope>NUCLEOTIDE SEQUENCE</scope>
    <source>
        <strain evidence="2">Pop2</strain>
    </source>
</reference>
<dbReference type="Gene3D" id="1.25.40.60">
    <property type="match status" value="1"/>
</dbReference>
<name>A0A6S8XEX3_9STRA</name>
<protein>
    <recommendedName>
        <fullName evidence="3">Vacuolar protein sorting-associated protein 45</fullName>
    </recommendedName>
</protein>
<dbReference type="Gene3D" id="3.90.830.10">
    <property type="entry name" value="Syntaxin Binding Protein 1, Chain A, domain 2"/>
    <property type="match status" value="1"/>
</dbReference>
<dbReference type="AlphaFoldDB" id="A0A6S8XEX3"/>
<organism evidence="2">
    <name type="scientific">Ditylum brightwellii</name>
    <dbReference type="NCBI Taxonomy" id="49249"/>
    <lineage>
        <taxon>Eukaryota</taxon>
        <taxon>Sar</taxon>
        <taxon>Stramenopiles</taxon>
        <taxon>Ochrophyta</taxon>
        <taxon>Bacillariophyta</taxon>
        <taxon>Mediophyceae</taxon>
        <taxon>Lithodesmiophycidae</taxon>
        <taxon>Lithodesmiales</taxon>
        <taxon>Lithodesmiaceae</taxon>
        <taxon>Ditylum</taxon>
    </lineage>
</organism>
<dbReference type="InterPro" id="IPR043127">
    <property type="entry name" value="Sec-1-like_dom3a"/>
</dbReference>
<dbReference type="InterPro" id="IPR043154">
    <property type="entry name" value="Sec-1-like_dom1"/>
</dbReference>
<dbReference type="InterPro" id="IPR001619">
    <property type="entry name" value="Sec1-like"/>
</dbReference>
<evidence type="ECO:0000256" key="1">
    <source>
        <dbReference type="ARBA" id="ARBA00009884"/>
    </source>
</evidence>